<dbReference type="Pfam" id="PF01713">
    <property type="entry name" value="Smr"/>
    <property type="match status" value="1"/>
</dbReference>
<dbReference type="EC" id="3.6.4.-" evidence="7"/>
<dbReference type="CDD" id="cd03280">
    <property type="entry name" value="ABC_MutS2"/>
    <property type="match status" value="1"/>
</dbReference>
<evidence type="ECO:0000256" key="8">
    <source>
        <dbReference type="SAM" id="Coils"/>
    </source>
</evidence>
<evidence type="ECO:0000256" key="1">
    <source>
        <dbReference type="ARBA" id="ARBA00022730"/>
    </source>
</evidence>
<comment type="subunit">
    <text evidence="7">Homodimer. Binds to stalled ribosomes, contacting rRNA.</text>
</comment>
<dbReference type="PROSITE" id="PS00486">
    <property type="entry name" value="DNA_MISMATCH_REPAIR_2"/>
    <property type="match status" value="1"/>
</dbReference>
<comment type="function">
    <text evidence="7">Endonuclease that is involved in the suppression of homologous recombination and thus may have a key role in the control of bacterial genetic diversity.</text>
</comment>
<keyword evidence="6 7" id="KW-0238">DNA-binding</keyword>
<dbReference type="InterPro" id="IPR005747">
    <property type="entry name" value="MutS2"/>
</dbReference>
<evidence type="ECO:0000313" key="12">
    <source>
        <dbReference type="Proteomes" id="UP001549167"/>
    </source>
</evidence>
<proteinExistence type="inferred from homology"/>
<dbReference type="Pfam" id="PF00488">
    <property type="entry name" value="MutS_V"/>
    <property type="match status" value="1"/>
</dbReference>
<keyword evidence="5 7" id="KW-0694">RNA-binding</keyword>
<dbReference type="Pfam" id="PF20297">
    <property type="entry name" value="MSSS"/>
    <property type="match status" value="1"/>
</dbReference>
<dbReference type="PIRSF" id="PIRSF005814">
    <property type="entry name" value="MutS_YshD"/>
    <property type="match status" value="1"/>
</dbReference>
<keyword evidence="1 7" id="KW-0699">rRNA-binding</keyword>
<evidence type="ECO:0000256" key="7">
    <source>
        <dbReference type="HAMAP-Rule" id="MF_00092"/>
    </source>
</evidence>
<keyword evidence="3 7" id="KW-0378">Hydrolase</keyword>
<dbReference type="InterPro" id="IPR036063">
    <property type="entry name" value="Smr_dom_sf"/>
</dbReference>
<dbReference type="InterPro" id="IPR000432">
    <property type="entry name" value="DNA_mismatch_repair_MutS_C"/>
</dbReference>
<dbReference type="Gene3D" id="3.30.1370.110">
    <property type="match status" value="1"/>
</dbReference>
<evidence type="ECO:0000256" key="3">
    <source>
        <dbReference type="ARBA" id="ARBA00022801"/>
    </source>
</evidence>
<protein>
    <recommendedName>
        <fullName evidence="7">Endonuclease MutS2</fullName>
        <ecNumber evidence="7">3.1.-.-</ecNumber>
    </recommendedName>
    <alternativeName>
        <fullName evidence="7">Ribosome-associated protein quality control-upstream factor</fullName>
        <shortName evidence="7">RQC-upstream factor</shortName>
        <shortName evidence="7">RqcU</shortName>
        <ecNumber evidence="7">3.6.4.-</ecNumber>
    </alternativeName>
</protein>
<evidence type="ECO:0000256" key="2">
    <source>
        <dbReference type="ARBA" id="ARBA00022741"/>
    </source>
</evidence>
<feature type="compositionally biased region" description="Basic and acidic residues" evidence="9">
    <location>
        <begin position="623"/>
        <end position="635"/>
    </location>
</feature>
<dbReference type="RefSeq" id="WP_354219205.1">
    <property type="nucleotide sequence ID" value="NZ_JBEPMX010000002.1"/>
</dbReference>
<keyword evidence="8" id="KW-0175">Coiled coil</keyword>
<dbReference type="Gene3D" id="3.40.50.300">
    <property type="entry name" value="P-loop containing nucleotide triphosphate hydrolases"/>
    <property type="match status" value="1"/>
</dbReference>
<keyword evidence="12" id="KW-1185">Reference proteome</keyword>
<evidence type="ECO:0000256" key="4">
    <source>
        <dbReference type="ARBA" id="ARBA00022840"/>
    </source>
</evidence>
<name>A0ABV2KV56_9BACI</name>
<evidence type="ECO:0000313" key="11">
    <source>
        <dbReference type="EMBL" id="MET3682590.1"/>
    </source>
</evidence>
<comment type="function">
    <text evidence="7">Acts as a ribosome collision sensor, splitting the ribosome into its 2 subunits. Detects stalled/collided 70S ribosomes which it binds and splits by an ATP-hydrolysis driven conformational change. Acts upstream of the ribosome quality control system (RQC), a ribosome-associated complex that mediates the extraction of incompletely synthesized nascent chains from stalled ribosomes and their subsequent degradation. Probably generates substrates for RQC.</text>
</comment>
<dbReference type="EMBL" id="JBEPMX010000002">
    <property type="protein sequence ID" value="MET3682590.1"/>
    <property type="molecule type" value="Genomic_DNA"/>
</dbReference>
<feature type="region of interest" description="Disordered" evidence="9">
    <location>
        <begin position="611"/>
        <end position="637"/>
    </location>
</feature>
<keyword evidence="2 7" id="KW-0547">Nucleotide-binding</keyword>
<dbReference type="SUPFAM" id="SSF160443">
    <property type="entry name" value="SMR domain-like"/>
    <property type="match status" value="1"/>
</dbReference>
<dbReference type="Proteomes" id="UP001549167">
    <property type="component" value="Unassembled WGS sequence"/>
</dbReference>
<dbReference type="PANTHER" id="PTHR48466">
    <property type="entry name" value="OS10G0509000 PROTEIN-RELATED"/>
    <property type="match status" value="1"/>
</dbReference>
<dbReference type="InterPro" id="IPR027417">
    <property type="entry name" value="P-loop_NTPase"/>
</dbReference>
<dbReference type="SMART" id="SM00463">
    <property type="entry name" value="SMR"/>
    <property type="match status" value="1"/>
</dbReference>
<dbReference type="SMART" id="SM00534">
    <property type="entry name" value="MUTSac"/>
    <property type="match status" value="1"/>
</dbReference>
<dbReference type="InterPro" id="IPR007696">
    <property type="entry name" value="DNA_mismatch_repair_MutS_core"/>
</dbReference>
<keyword evidence="7" id="KW-0540">Nuclease</keyword>
<dbReference type="SMART" id="SM00533">
    <property type="entry name" value="MUTSd"/>
    <property type="match status" value="1"/>
</dbReference>
<dbReference type="HAMAP" id="MF_00092">
    <property type="entry name" value="MutS2"/>
    <property type="match status" value="1"/>
</dbReference>
<dbReference type="PROSITE" id="PS50828">
    <property type="entry name" value="SMR"/>
    <property type="match status" value="1"/>
</dbReference>
<organism evidence="11 12">
    <name type="scientific">Alkalibacillus flavidus</name>
    <dbReference type="NCBI Taxonomy" id="546021"/>
    <lineage>
        <taxon>Bacteria</taxon>
        <taxon>Bacillati</taxon>
        <taxon>Bacillota</taxon>
        <taxon>Bacilli</taxon>
        <taxon>Bacillales</taxon>
        <taxon>Bacillaceae</taxon>
        <taxon>Alkalibacillus</taxon>
    </lineage>
</organism>
<dbReference type="SUPFAM" id="SSF48334">
    <property type="entry name" value="DNA repair protein MutS, domain III"/>
    <property type="match status" value="1"/>
</dbReference>
<comment type="caution">
    <text evidence="11">The sequence shown here is derived from an EMBL/GenBank/DDBJ whole genome shotgun (WGS) entry which is preliminary data.</text>
</comment>
<dbReference type="InterPro" id="IPR002625">
    <property type="entry name" value="Smr_dom"/>
</dbReference>
<dbReference type="InterPro" id="IPR045076">
    <property type="entry name" value="MutS"/>
</dbReference>
<keyword evidence="7" id="KW-0255">Endonuclease</keyword>
<evidence type="ECO:0000259" key="10">
    <source>
        <dbReference type="PROSITE" id="PS50828"/>
    </source>
</evidence>
<dbReference type="InterPro" id="IPR036187">
    <property type="entry name" value="DNA_mismatch_repair_MutS_sf"/>
</dbReference>
<sequence>MNDKILQQLEYPKVIEQLQQQAETSLGQEMARQMKPSTDLENIQYWQRETDEAAQVVRLKGHIPLGGIRDIRPQIKRSEIGGMLSAHEILEVASTIYGGQQLKRFVAHIIDEEEIDIPILNDRAEHISNLNQLERAIKSCIDDYGHVMDGASSQLRTIRSQIRSYESRVRDRLDGLTKSKSQMLSDAIVTIRHDRYVLPVKAEYRSQFGGMVHDQSSSGQTLFIEPQSVVDMNNKLQEARVEEQHEIERILKDLSERIQTDASFLKENVNALQQIDFMFAKAKLGRQMKAAKPTINENGVIRMRQARHPLLEEDEVVSNDIEIGDSFTAIVITGPNTGGKTVALKMVGLCTLMAQTGLQIPALDGCELSVFDHVFADIGDEQSIEQSLSTFSSHMTNIVDILNQVTDRSLVLFDELGAGTDPQEGAGLAMSILDYVIEQRARVIATTHYPELKAYGYNRDEVTNASVEFDVETLQPTYRLLLGVPGRSNAFDISKRLGLSDNIIHKAQSMVNDDSRSVENMIASLEQSRHEAEQDYEQAADILEEAEQFYRSLKHEYNQYLKKKEQYEAKAKEKAEKVLEQAREEADQILEDLRQLRDDHSVKDHHFIEARTKLDQQKASLTPKDDQTPLNEAEKPATQTLETGDEVFVKTFNQSGTIVQQVNDKEYEVQLGVLKMKVAVEQLEFVKRPEPDKSKPSPVVKGNQVHVKPELDLRGQRYEDAIQKLEKYVDEALLAGYHQVSIIHGKGTGALMKGVQQFAKEHRSIKGSEFAHANEGGTGVTVLKLS</sequence>
<dbReference type="EC" id="3.1.-.-" evidence="7"/>
<feature type="binding site" evidence="7">
    <location>
        <begin position="334"/>
        <end position="341"/>
    </location>
    <ligand>
        <name>ATP</name>
        <dbReference type="ChEBI" id="CHEBI:30616"/>
    </ligand>
</feature>
<evidence type="ECO:0000256" key="6">
    <source>
        <dbReference type="ARBA" id="ARBA00023125"/>
    </source>
</evidence>
<dbReference type="PANTHER" id="PTHR48466:SF2">
    <property type="entry name" value="OS10G0509000 PROTEIN"/>
    <property type="match status" value="1"/>
</dbReference>
<dbReference type="SUPFAM" id="SSF52540">
    <property type="entry name" value="P-loop containing nucleoside triphosphate hydrolases"/>
    <property type="match status" value="1"/>
</dbReference>
<accession>A0ABV2KV56</accession>
<comment type="similarity">
    <text evidence="7">Belongs to the DNA mismatch repair MutS family. MutS2 subfamily.</text>
</comment>
<feature type="domain" description="Smr" evidence="10">
    <location>
        <begin position="711"/>
        <end position="786"/>
    </location>
</feature>
<dbReference type="NCBIfam" id="TIGR01069">
    <property type="entry name" value="mutS2"/>
    <property type="match status" value="1"/>
</dbReference>
<feature type="coiled-coil region" evidence="8">
    <location>
        <begin position="515"/>
        <end position="599"/>
    </location>
</feature>
<evidence type="ECO:0000256" key="5">
    <source>
        <dbReference type="ARBA" id="ARBA00022884"/>
    </source>
</evidence>
<reference evidence="11 12" key="1">
    <citation type="submission" date="2024-06" db="EMBL/GenBank/DDBJ databases">
        <title>Genomic Encyclopedia of Type Strains, Phase IV (KMG-IV): sequencing the most valuable type-strain genomes for metagenomic binning, comparative biology and taxonomic classification.</title>
        <authorList>
            <person name="Goeker M."/>
        </authorList>
    </citation>
    <scope>NUCLEOTIDE SEQUENCE [LARGE SCALE GENOMIC DNA]</scope>
    <source>
        <strain evidence="11 12">DSM 23520</strain>
    </source>
</reference>
<evidence type="ECO:0000256" key="9">
    <source>
        <dbReference type="SAM" id="MobiDB-lite"/>
    </source>
</evidence>
<dbReference type="InterPro" id="IPR046893">
    <property type="entry name" value="MSSS"/>
</dbReference>
<gene>
    <name evidence="7" type="primary">mutS2</name>
    <name evidence="7" type="synonym">rqcU</name>
    <name evidence="11" type="ORF">ABID56_000671</name>
</gene>
<keyword evidence="4 7" id="KW-0067">ATP-binding</keyword>